<organism evidence="2">
    <name type="scientific">Zea mays</name>
    <name type="common">Maize</name>
    <dbReference type="NCBI Taxonomy" id="4577"/>
    <lineage>
        <taxon>Eukaryota</taxon>
        <taxon>Viridiplantae</taxon>
        <taxon>Streptophyta</taxon>
        <taxon>Embryophyta</taxon>
        <taxon>Tracheophyta</taxon>
        <taxon>Spermatophyta</taxon>
        <taxon>Magnoliopsida</taxon>
        <taxon>Liliopsida</taxon>
        <taxon>Poales</taxon>
        <taxon>Poaceae</taxon>
        <taxon>PACMAD clade</taxon>
        <taxon>Panicoideae</taxon>
        <taxon>Andropogonodae</taxon>
        <taxon>Andropogoneae</taxon>
        <taxon>Tripsacinae</taxon>
        <taxon>Zea</taxon>
    </lineage>
</organism>
<dbReference type="PROSITE" id="PS00316">
    <property type="entry name" value="THAUMATIN_1"/>
    <property type="match status" value="1"/>
</dbReference>
<dbReference type="SUPFAM" id="SSF49870">
    <property type="entry name" value="Osmotin, thaumatin-like protein"/>
    <property type="match status" value="1"/>
</dbReference>
<dbReference type="Pfam" id="PF00314">
    <property type="entry name" value="Thaumatin"/>
    <property type="match status" value="1"/>
</dbReference>
<sequence>MRLALSSGTGTCTMTPSRHTIEKLSGTATAALLLWPSMARCSSLLIAFSRGSICGITFTFTNRCGDTVWPGLLSGSGTPPLETTGFALAPGQLRSLYAPQGWSGRFWGRSGCTFDASGKGSCATGDCGSGEVECRGAGASPPATLVEFTLDDDGGKDFYDDSVCHWVQGEVGSLNDARYLENILLLLTGRQLDTATEIAASRGDVRLAILLSQAGGSMSNRSDLAQTLDQWKMNGIDFDYIEEDWLKAAFLDLPIDWKRYLGLIMWYQLSPDTPLDIIIRSYDQLLGEGKVPYPVPVYIDEGPLDEAPQWSSGDHFDISFYLMLLHANKDEKFGLLKTMFSAFSSSFDPLDYHFIWHQRSILEAVGAFSSNDLHLLDLSFVYQLLCLGRCHWAIYVILHMPYLDDAPYIHEKLIREVLSQYCESWSRDDAQRQYIVELGIPEEWMHEALALYHEYYGDKQGALENLIQCGNRKKAHTIFVTSVAHSMFLSSNHQEVWRITSALENHKYEIADWDLGVGIYIDFYVLKNSMQERNAMDDSGSLEEMSESCRSFFGRLNKSLLVWGSKLHVESSSSAPFGILKHSCLGLYLEYSLTGLADSVVFDRACYSKMAEELCALLVDTPSETLNLPMGCLLTMLNAPVPDESRSSYLQDALSVFTEILCSDP</sequence>
<gene>
    <name evidence="2" type="ORF">ZEAMMB73_Zm00001d016627</name>
</gene>
<evidence type="ECO:0000313" key="2">
    <source>
        <dbReference type="EMBL" id="AQK71316.1"/>
    </source>
</evidence>
<dbReference type="InterPro" id="IPR037176">
    <property type="entry name" value="Osmotin/thaumatin-like_sf"/>
</dbReference>
<dbReference type="eggNOG" id="KOG0845">
    <property type="taxonomic scope" value="Eukaryota"/>
</dbReference>
<dbReference type="OMA" id="VIWEILF"/>
<dbReference type="PROSITE" id="PS51367">
    <property type="entry name" value="THAUMATIN_2"/>
    <property type="match status" value="1"/>
</dbReference>
<dbReference type="EMBL" id="CM000781">
    <property type="protein sequence ID" value="AQK71316.1"/>
    <property type="molecule type" value="Genomic_DNA"/>
</dbReference>
<protein>
    <submittedName>
        <fullName evidence="2">Nuclear pore complex protein NUP96</fullName>
    </submittedName>
</protein>
<evidence type="ECO:0000259" key="1">
    <source>
        <dbReference type="Pfam" id="PF12110"/>
    </source>
</evidence>
<dbReference type="PaxDb" id="4577-GRMZM5G861959_P02"/>
<dbReference type="PANTHER" id="PTHR31048">
    <property type="entry name" value="OS03G0233200 PROTEIN"/>
    <property type="match status" value="1"/>
</dbReference>
<feature type="domain" description="Nuclear pore complex protein NUP96 C-terminal" evidence="1">
    <location>
        <begin position="181"/>
        <end position="247"/>
    </location>
</feature>
<dbReference type="PRINTS" id="PR00347">
    <property type="entry name" value="THAUMATIN"/>
</dbReference>
<dbReference type="FunFam" id="2.60.110.10:FF:000010">
    <property type="entry name" value="Nuclear pore complex protein NUP96"/>
    <property type="match status" value="1"/>
</dbReference>
<feature type="domain" description="Nuclear pore complex protein NUP96 C-terminal" evidence="1">
    <location>
        <begin position="255"/>
        <end position="452"/>
    </location>
</feature>
<dbReference type="SMR" id="A0A1D6H9C7"/>
<dbReference type="InterPro" id="IPR017949">
    <property type="entry name" value="Thaumatin_CS"/>
</dbReference>
<dbReference type="InterPro" id="IPR021967">
    <property type="entry name" value="Nup98_C"/>
</dbReference>
<dbReference type="Pfam" id="PF12110">
    <property type="entry name" value="Nup96"/>
    <property type="match status" value="2"/>
</dbReference>
<accession>A0A1D6H9C7</accession>
<dbReference type="Gene3D" id="2.60.110.10">
    <property type="entry name" value="Thaumatin"/>
    <property type="match status" value="1"/>
</dbReference>
<dbReference type="InParanoid" id="A0A1D6H9C7"/>
<dbReference type="SMART" id="SM00205">
    <property type="entry name" value="THN"/>
    <property type="match status" value="1"/>
</dbReference>
<dbReference type="Gene3D" id="1.25.40.690">
    <property type="match status" value="1"/>
</dbReference>
<dbReference type="STRING" id="4577.A0A1D6H9C7"/>
<dbReference type="AlphaFoldDB" id="A0A1D6H9C7"/>
<reference evidence="2" key="1">
    <citation type="submission" date="2015-12" db="EMBL/GenBank/DDBJ databases">
        <title>Update maize B73 reference genome by single molecule sequencing technologies.</title>
        <authorList>
            <consortium name="Maize Genome Sequencing Project"/>
            <person name="Ware D."/>
        </authorList>
    </citation>
    <scope>NUCLEOTIDE SEQUENCE</scope>
    <source>
        <tissue evidence="2">Seedling</tissue>
    </source>
</reference>
<name>A0A1D6H9C7_MAIZE</name>
<dbReference type="InterPro" id="IPR001938">
    <property type="entry name" value="Thaumatin"/>
</dbReference>
<dbReference type="FunFam" id="1.25.40.690:FF:000002">
    <property type="entry name" value="Nuclear pore complex protein NUP96"/>
    <property type="match status" value="1"/>
</dbReference>
<proteinExistence type="predicted"/>
<dbReference type="ExpressionAtlas" id="A0A1D6H9C7">
    <property type="expression patterns" value="baseline and differential"/>
</dbReference>